<feature type="signal peptide" evidence="2">
    <location>
        <begin position="1"/>
        <end position="22"/>
    </location>
</feature>
<feature type="compositionally biased region" description="Basic and acidic residues" evidence="1">
    <location>
        <begin position="97"/>
        <end position="107"/>
    </location>
</feature>
<organism evidence="3 4">
    <name type="scientific">Notoacmeibacter ruber</name>
    <dbReference type="NCBI Taxonomy" id="2670375"/>
    <lineage>
        <taxon>Bacteria</taxon>
        <taxon>Pseudomonadati</taxon>
        <taxon>Pseudomonadota</taxon>
        <taxon>Alphaproteobacteria</taxon>
        <taxon>Hyphomicrobiales</taxon>
        <taxon>Notoacmeibacteraceae</taxon>
        <taxon>Notoacmeibacter</taxon>
    </lineage>
</organism>
<evidence type="ECO:0000313" key="4">
    <source>
        <dbReference type="Proteomes" id="UP000281094"/>
    </source>
</evidence>
<feature type="region of interest" description="Disordered" evidence="1">
    <location>
        <begin position="88"/>
        <end position="107"/>
    </location>
</feature>
<evidence type="ECO:0000256" key="1">
    <source>
        <dbReference type="SAM" id="MobiDB-lite"/>
    </source>
</evidence>
<keyword evidence="4" id="KW-1185">Reference proteome</keyword>
<dbReference type="AlphaFoldDB" id="A0A3L7J3E4"/>
<accession>A0A3L7J3E4</accession>
<dbReference type="EMBL" id="RCWN01000003">
    <property type="protein sequence ID" value="RLQ84989.1"/>
    <property type="molecule type" value="Genomic_DNA"/>
</dbReference>
<proteinExistence type="predicted"/>
<protein>
    <submittedName>
        <fullName evidence="3">Uncharacterized protein</fullName>
    </submittedName>
</protein>
<evidence type="ECO:0000256" key="2">
    <source>
        <dbReference type="SAM" id="SignalP"/>
    </source>
</evidence>
<comment type="caution">
    <text evidence="3">The sequence shown here is derived from an EMBL/GenBank/DDBJ whole genome shotgun (WGS) entry which is preliminary data.</text>
</comment>
<evidence type="ECO:0000313" key="3">
    <source>
        <dbReference type="EMBL" id="RLQ84989.1"/>
    </source>
</evidence>
<name>A0A3L7J3E4_9HYPH</name>
<sequence length="241" mass="27192">MIRKNKVLVISLPILVASGLPAQSYQIDCAILLCLADGWPGGSVCDAARAEFIRRITPWPIEPPLQIWRCPMGISYRGPEMPARNLSIKKASPQSPAREKEEVSRPLSAVRREARSETFDKSALLHWVQDARIGSAADTDISGPEFDFVRSIRVYHVKYARQQWISSRLNEYCRRSENVDVGTYGTQGSFGWSASSVHNLPITYGSISGWSKEDCPTISQRAVFIEWRDYEGNYGFEKVNY</sequence>
<feature type="chain" id="PRO_5017969909" evidence="2">
    <location>
        <begin position="23"/>
        <end position="241"/>
    </location>
</feature>
<reference evidence="3 4" key="1">
    <citation type="submission" date="2018-10" db="EMBL/GenBank/DDBJ databases">
        <title>Notoacmeibacter sp. M2BS9Y-3-1, whole genome shotgun sequence.</title>
        <authorList>
            <person name="Tuo L."/>
        </authorList>
    </citation>
    <scope>NUCLEOTIDE SEQUENCE [LARGE SCALE GENOMIC DNA]</scope>
    <source>
        <strain evidence="3 4">M2BS9Y-3-1</strain>
    </source>
</reference>
<keyword evidence="2" id="KW-0732">Signal</keyword>
<dbReference type="Proteomes" id="UP000281094">
    <property type="component" value="Unassembled WGS sequence"/>
</dbReference>
<gene>
    <name evidence="3" type="ORF">D8780_15505</name>
</gene>